<dbReference type="EMBL" id="AP014706">
    <property type="protein sequence ID" value="BAQ50136.1"/>
    <property type="molecule type" value="Genomic_DNA"/>
</dbReference>
<protein>
    <submittedName>
        <fullName evidence="1">Uncharacterized protein</fullName>
    </submittedName>
</protein>
<reference evidence="1 2" key="1">
    <citation type="journal article" date="2015" name="Genome Announc.">
        <title>Complete Genome Sequence of Methylobacterium aquaticum Strain 22A, Isolated from Racomitrium japonicum Moss.</title>
        <authorList>
            <person name="Tani A."/>
            <person name="Ogura Y."/>
            <person name="Hayashi T."/>
            <person name="Kimbara K."/>
        </authorList>
    </citation>
    <scope>NUCLEOTIDE SEQUENCE [LARGE SCALE GENOMIC DNA]</scope>
    <source>
        <strain evidence="1 2">MA-22A</strain>
        <plasmid evidence="2">Plasmid pMaq22A_2p DNA</plasmid>
    </source>
</reference>
<accession>A0A0C6FBN4</accession>
<name>A0A0C6FBN4_9HYPH</name>
<organism evidence="1 2">
    <name type="scientific">Methylobacterium aquaticum</name>
    <dbReference type="NCBI Taxonomy" id="270351"/>
    <lineage>
        <taxon>Bacteria</taxon>
        <taxon>Pseudomonadati</taxon>
        <taxon>Pseudomonadota</taxon>
        <taxon>Alphaproteobacteria</taxon>
        <taxon>Hyphomicrobiales</taxon>
        <taxon>Methylobacteriaceae</taxon>
        <taxon>Methylobacterium</taxon>
    </lineage>
</organism>
<sequence length="81" mass="9076">MTDTQPPSDPTIQARRREIVAEHLLFTTLRFLAGRHPELLDALEESVCHLGDPPAGGSQDDEEVRTIARRFIASLRAEPRT</sequence>
<dbReference type="KEGG" id="maqu:Maq22A_2p41915"/>
<dbReference type="Proteomes" id="UP000061432">
    <property type="component" value="Plasmid pMaq22A_2p"/>
</dbReference>
<gene>
    <name evidence="1" type="ORF">Maq22A_2p41915</name>
</gene>
<dbReference type="OrthoDB" id="8001034at2"/>
<reference evidence="2" key="2">
    <citation type="submission" date="2015-01" db="EMBL/GenBank/DDBJ databases">
        <title>Complete genome sequence of Methylobacterium aquaticum strain 22A.</title>
        <authorList>
            <person name="Tani A."/>
            <person name="Ogura Y."/>
            <person name="Hayashi T."/>
        </authorList>
    </citation>
    <scope>NUCLEOTIDE SEQUENCE [LARGE SCALE GENOMIC DNA]</scope>
    <source>
        <strain evidence="2">MA-22A</strain>
        <plasmid evidence="2">Plasmid pMaq22A_2p DNA</plasmid>
    </source>
</reference>
<geneLocation type="plasmid" evidence="2">
    <name>pMaq22A_2p DNA</name>
</geneLocation>
<dbReference type="RefSeq" id="WP_060851201.1">
    <property type="nucleotide sequence ID" value="NZ_AP014706.1"/>
</dbReference>
<dbReference type="PATRIC" id="fig|270351.10.peg.7292"/>
<evidence type="ECO:0000313" key="2">
    <source>
        <dbReference type="Proteomes" id="UP000061432"/>
    </source>
</evidence>
<dbReference type="AlphaFoldDB" id="A0A0C6FBN4"/>
<evidence type="ECO:0000313" key="1">
    <source>
        <dbReference type="EMBL" id="BAQ50136.1"/>
    </source>
</evidence>
<proteinExistence type="predicted"/>
<keyword evidence="1" id="KW-0614">Plasmid</keyword>